<evidence type="ECO:0000313" key="10">
    <source>
        <dbReference type="Proteomes" id="UP000640274"/>
    </source>
</evidence>
<feature type="compositionally biased region" description="Acidic residues" evidence="7">
    <location>
        <begin position="671"/>
        <end position="690"/>
    </location>
</feature>
<dbReference type="GO" id="GO:0005886">
    <property type="term" value="C:plasma membrane"/>
    <property type="evidence" value="ECO:0007669"/>
    <property type="project" value="UniProtKB-SubCell"/>
</dbReference>
<comment type="caution">
    <text evidence="9">The sequence shown here is derived from an EMBL/GenBank/DDBJ whole genome shotgun (WGS) entry which is preliminary data.</text>
</comment>
<keyword evidence="10" id="KW-1185">Reference proteome</keyword>
<dbReference type="AlphaFoldDB" id="A0A934J544"/>
<evidence type="ECO:0000256" key="7">
    <source>
        <dbReference type="SAM" id="MobiDB-lite"/>
    </source>
</evidence>
<keyword evidence="3" id="KW-1003">Cell membrane</keyword>
<keyword evidence="4 8" id="KW-0812">Transmembrane</keyword>
<protein>
    <submittedName>
        <fullName evidence="9">Type IV secretory system conjugative DNA transfer family protein</fullName>
    </submittedName>
</protein>
<evidence type="ECO:0000256" key="8">
    <source>
        <dbReference type="SAM" id="Phobius"/>
    </source>
</evidence>
<gene>
    <name evidence="9" type="ORF">JFN88_04110</name>
</gene>
<keyword evidence="5 8" id="KW-1133">Transmembrane helix</keyword>
<evidence type="ECO:0000256" key="2">
    <source>
        <dbReference type="ARBA" id="ARBA00008806"/>
    </source>
</evidence>
<proteinExistence type="inferred from homology"/>
<dbReference type="InterPro" id="IPR051539">
    <property type="entry name" value="T4SS-coupling_protein"/>
</dbReference>
<evidence type="ECO:0000256" key="4">
    <source>
        <dbReference type="ARBA" id="ARBA00022692"/>
    </source>
</evidence>
<feature type="transmembrane region" description="Helical" evidence="8">
    <location>
        <begin position="9"/>
        <end position="27"/>
    </location>
</feature>
<keyword evidence="6 8" id="KW-0472">Membrane</keyword>
<feature type="region of interest" description="Disordered" evidence="7">
    <location>
        <begin position="513"/>
        <end position="534"/>
    </location>
</feature>
<comment type="subcellular location">
    <subcellularLocation>
        <location evidence="1">Cell membrane</location>
        <topology evidence="1">Multi-pass membrane protein</topology>
    </subcellularLocation>
</comment>
<feature type="region of interest" description="Disordered" evidence="7">
    <location>
        <begin position="664"/>
        <end position="702"/>
    </location>
</feature>
<dbReference type="EMBL" id="JAELUP010000009">
    <property type="protein sequence ID" value="MBJ6360508.1"/>
    <property type="molecule type" value="Genomic_DNA"/>
</dbReference>
<dbReference type="RefSeq" id="WP_199018063.1">
    <property type="nucleotide sequence ID" value="NZ_JAELUP010000009.1"/>
</dbReference>
<accession>A0A934J544</accession>
<evidence type="ECO:0000313" key="9">
    <source>
        <dbReference type="EMBL" id="MBJ6360508.1"/>
    </source>
</evidence>
<dbReference type="NCBIfam" id="NF045973">
    <property type="entry name" value="conju_CD1115"/>
    <property type="match status" value="1"/>
</dbReference>
<name>A0A934J544_9BACL</name>
<dbReference type="Pfam" id="PF02534">
    <property type="entry name" value="T4SS-DNA_transf"/>
    <property type="match status" value="1"/>
</dbReference>
<dbReference type="PANTHER" id="PTHR37937">
    <property type="entry name" value="CONJUGATIVE TRANSFER: DNA TRANSPORT"/>
    <property type="match status" value="1"/>
</dbReference>
<dbReference type="InterPro" id="IPR003688">
    <property type="entry name" value="TraG/VirD4"/>
</dbReference>
<dbReference type="SUPFAM" id="SSF52540">
    <property type="entry name" value="P-loop containing nucleoside triphosphate hydrolases"/>
    <property type="match status" value="1"/>
</dbReference>
<organism evidence="9 10">
    <name type="scientific">Paenibacillus roseus</name>
    <dbReference type="NCBI Taxonomy" id="2798579"/>
    <lineage>
        <taxon>Bacteria</taxon>
        <taxon>Bacillati</taxon>
        <taxon>Bacillota</taxon>
        <taxon>Bacilli</taxon>
        <taxon>Bacillales</taxon>
        <taxon>Paenibacillaceae</taxon>
        <taxon>Paenibacillus</taxon>
    </lineage>
</organism>
<evidence type="ECO:0000256" key="3">
    <source>
        <dbReference type="ARBA" id="ARBA00022475"/>
    </source>
</evidence>
<dbReference type="CDD" id="cd01127">
    <property type="entry name" value="TrwB_TraG_TraD_VirD4"/>
    <property type="match status" value="1"/>
</dbReference>
<reference evidence="9" key="1">
    <citation type="submission" date="2020-12" db="EMBL/GenBank/DDBJ databases">
        <authorList>
            <person name="Huq M.A."/>
        </authorList>
    </citation>
    <scope>NUCLEOTIDE SEQUENCE</scope>
    <source>
        <strain evidence="9">MAHUQ-46</strain>
    </source>
</reference>
<dbReference type="Gene3D" id="3.40.50.300">
    <property type="entry name" value="P-loop containing nucleotide triphosphate hydrolases"/>
    <property type="match status" value="2"/>
</dbReference>
<evidence type="ECO:0000256" key="5">
    <source>
        <dbReference type="ARBA" id="ARBA00022989"/>
    </source>
</evidence>
<feature type="transmembrane region" description="Helical" evidence="8">
    <location>
        <begin position="66"/>
        <end position="83"/>
    </location>
</feature>
<dbReference type="Proteomes" id="UP000640274">
    <property type="component" value="Unassembled WGS sequence"/>
</dbReference>
<evidence type="ECO:0000256" key="6">
    <source>
        <dbReference type="ARBA" id="ARBA00023136"/>
    </source>
</evidence>
<evidence type="ECO:0000256" key="1">
    <source>
        <dbReference type="ARBA" id="ARBA00004651"/>
    </source>
</evidence>
<feature type="compositionally biased region" description="Basic and acidic residues" evidence="7">
    <location>
        <begin position="691"/>
        <end position="702"/>
    </location>
</feature>
<comment type="similarity">
    <text evidence="2">Belongs to the VirD4/TraG family.</text>
</comment>
<dbReference type="PANTHER" id="PTHR37937:SF1">
    <property type="entry name" value="CONJUGATIVE TRANSFER: DNA TRANSPORT"/>
    <property type="match status" value="1"/>
</dbReference>
<sequence length="702" mass="79465">MKKIKKGQLIGLAFLILIDILVLPSLIQLPEYIVKHSLSGANLWLDELDLIGAIKLLITDPILGKFWAILQLLFLVPLIMIFWKDMPGKKNGRRNIGGPDSVGNGEYGTARWMSEKEMDRKAVIWKFREMTEKGGIVIGAMLKKGYAWIIDQDLHTLIIGATRSGKTRRWVFPTLWRLAFSGESMILTDPKGEILAKAKRFLLEMMGYKIVYLDFREPGRGNRWNPMHPVIKALKENKEAEAVQFASSMSHMFVHQSPGSKNGDQTWNNGAESVLQALTLAIAMEADRDDQKHLTSVYTMLGELGEVQKVKVGNQLMDYVPLNEYMKSLPKDHPARAAFIAARLAPEKMRGSFYSSVATLLKNFADPAMQYITGSQDHELENVGKEKTAVFLIIPDEDTTRHQLAALYVEQTYQALVKLANKNGGRIPVRVNMILDEFGNMPPFKDFATKLTVSGGRGVRWHLIVQDFQQLEVLYQGAAETIKGNCHVWLYLLTSSPKTAEEISKKLGDKTIETHGSSINDGGRSRISHGYNQGRTGRRLLKPEELERFPDDEALVLWLRHDPARVPMPDLSLWPANEDIDNVGIEEERVITRVPIFVPGFNEQSSDNHENDNEEDIVFINPDNEPRSENEILNSDVHQGNLEDFDPHEFDDLIEMVAAGYEEDTPKSVAAEEEETFVLEDHTETEETSDDLLKWNEEDEKK</sequence>
<dbReference type="InterPro" id="IPR027417">
    <property type="entry name" value="P-loop_NTPase"/>
</dbReference>